<gene>
    <name evidence="9" type="ORF">Tdes44962_MAKER01408</name>
</gene>
<evidence type="ECO:0000259" key="8">
    <source>
        <dbReference type="PROSITE" id="PS50071"/>
    </source>
</evidence>
<dbReference type="GO" id="GO:0000977">
    <property type="term" value="F:RNA polymerase II transcription regulatory region sequence-specific DNA binding"/>
    <property type="evidence" value="ECO:0007669"/>
    <property type="project" value="TreeGrafter"/>
</dbReference>
<protein>
    <submittedName>
        <fullName evidence="9">Homeodomain</fullName>
    </submittedName>
</protein>
<feature type="DNA-binding region" description="Homeobox" evidence="5">
    <location>
        <begin position="185"/>
        <end position="245"/>
    </location>
</feature>
<feature type="region of interest" description="Disordered" evidence="7">
    <location>
        <begin position="410"/>
        <end position="586"/>
    </location>
</feature>
<feature type="compositionally biased region" description="Polar residues" evidence="7">
    <location>
        <begin position="132"/>
        <end position="142"/>
    </location>
</feature>
<evidence type="ECO:0000256" key="2">
    <source>
        <dbReference type="ARBA" id="ARBA00023125"/>
    </source>
</evidence>
<dbReference type="Pfam" id="PF00046">
    <property type="entry name" value="Homeodomain"/>
    <property type="match status" value="1"/>
</dbReference>
<feature type="region of interest" description="Disordered" evidence="7">
    <location>
        <begin position="128"/>
        <end position="174"/>
    </location>
</feature>
<organism evidence="9 10">
    <name type="scientific">Teratosphaeria destructans</name>
    <dbReference type="NCBI Taxonomy" id="418781"/>
    <lineage>
        <taxon>Eukaryota</taxon>
        <taxon>Fungi</taxon>
        <taxon>Dikarya</taxon>
        <taxon>Ascomycota</taxon>
        <taxon>Pezizomycotina</taxon>
        <taxon>Dothideomycetes</taxon>
        <taxon>Dothideomycetidae</taxon>
        <taxon>Mycosphaerellales</taxon>
        <taxon>Teratosphaeriaceae</taxon>
        <taxon>Teratosphaeria</taxon>
    </lineage>
</organism>
<comment type="subcellular location">
    <subcellularLocation>
        <location evidence="1 5 6">Nucleus</location>
    </subcellularLocation>
</comment>
<dbReference type="Gene3D" id="1.10.10.60">
    <property type="entry name" value="Homeodomain-like"/>
    <property type="match status" value="1"/>
</dbReference>
<dbReference type="PROSITE" id="PS50071">
    <property type="entry name" value="HOMEOBOX_2"/>
    <property type="match status" value="1"/>
</dbReference>
<dbReference type="PANTHER" id="PTHR24208:SF166">
    <property type="entry name" value="LIM HOMEOBOX TRANSCRIPTION FACTOR 1 ALPHA, ISOFORM B"/>
    <property type="match status" value="1"/>
</dbReference>
<name>A0A9W7T061_9PEZI</name>
<evidence type="ECO:0000256" key="4">
    <source>
        <dbReference type="ARBA" id="ARBA00023242"/>
    </source>
</evidence>
<feature type="compositionally biased region" description="Polar residues" evidence="7">
    <location>
        <begin position="410"/>
        <end position="430"/>
    </location>
</feature>
<dbReference type="GO" id="GO:0000981">
    <property type="term" value="F:DNA-binding transcription factor activity, RNA polymerase II-specific"/>
    <property type="evidence" value="ECO:0007669"/>
    <property type="project" value="TreeGrafter"/>
</dbReference>
<keyword evidence="10" id="KW-1185">Reference proteome</keyword>
<dbReference type="InterPro" id="IPR001356">
    <property type="entry name" value="HD"/>
</dbReference>
<dbReference type="SUPFAM" id="SSF46689">
    <property type="entry name" value="Homeodomain-like"/>
    <property type="match status" value="1"/>
</dbReference>
<accession>A0A9W7T061</accession>
<feature type="domain" description="Homeobox" evidence="8">
    <location>
        <begin position="183"/>
        <end position="244"/>
    </location>
</feature>
<evidence type="ECO:0000313" key="10">
    <source>
        <dbReference type="Proteomes" id="UP001138500"/>
    </source>
</evidence>
<evidence type="ECO:0000256" key="5">
    <source>
        <dbReference type="PROSITE-ProRule" id="PRU00108"/>
    </source>
</evidence>
<proteinExistence type="predicted"/>
<evidence type="ECO:0000256" key="1">
    <source>
        <dbReference type="ARBA" id="ARBA00004123"/>
    </source>
</evidence>
<feature type="compositionally biased region" description="Polar residues" evidence="7">
    <location>
        <begin position="52"/>
        <end position="65"/>
    </location>
</feature>
<dbReference type="Proteomes" id="UP001138500">
    <property type="component" value="Unassembled WGS sequence"/>
</dbReference>
<dbReference type="SMART" id="SM00389">
    <property type="entry name" value="HOX"/>
    <property type="match status" value="1"/>
</dbReference>
<dbReference type="OrthoDB" id="6159439at2759"/>
<reference evidence="9 10" key="1">
    <citation type="journal article" date="2018" name="IMA Fungus">
        <title>IMA Genome-F 10: Nine draft genome sequences of Claviceps purpurea s.lat., including C. arundinis, C. humidiphila, and C. cf. spartinae, pseudomolecules for the pitch canker pathogen Fusarium circinatum, draft genome of Davidsoniella eucalypti, Grosmannia galeiformis, Quambalaria eucalypti, and Teratosphaeria destructans.</title>
        <authorList>
            <person name="Wingfield B.D."/>
            <person name="Liu M."/>
            <person name="Nguyen H.D."/>
            <person name="Lane F.A."/>
            <person name="Morgan S.W."/>
            <person name="De Vos L."/>
            <person name="Wilken P.M."/>
            <person name="Duong T.A."/>
            <person name="Aylward J."/>
            <person name="Coetzee M.P."/>
            <person name="Dadej K."/>
            <person name="De Beer Z.W."/>
            <person name="Findlay W."/>
            <person name="Havenga M."/>
            <person name="Kolarik M."/>
            <person name="Menzies J.G."/>
            <person name="Naidoo K."/>
            <person name="Pochopski O."/>
            <person name="Shoukouhi P."/>
            <person name="Santana Q.C."/>
            <person name="Seifert K.A."/>
            <person name="Soal N."/>
            <person name="Steenkamp E.T."/>
            <person name="Tatham C.T."/>
            <person name="van der Nest M.A."/>
            <person name="Wingfield M.J."/>
        </authorList>
    </citation>
    <scope>NUCLEOTIDE SEQUENCE [LARGE SCALE GENOMIC DNA]</scope>
    <source>
        <strain evidence="9">CMW44962</strain>
    </source>
</reference>
<feature type="region of interest" description="Disordered" evidence="7">
    <location>
        <begin position="354"/>
        <end position="390"/>
    </location>
</feature>
<feature type="compositionally biased region" description="Polar residues" evidence="7">
    <location>
        <begin position="535"/>
        <end position="574"/>
    </location>
</feature>
<dbReference type="EMBL" id="RIBY02000224">
    <property type="protein sequence ID" value="KAH9844861.1"/>
    <property type="molecule type" value="Genomic_DNA"/>
</dbReference>
<dbReference type="PANTHER" id="PTHR24208">
    <property type="entry name" value="LIM/HOMEOBOX PROTEIN LHX"/>
    <property type="match status" value="1"/>
</dbReference>
<reference evidence="9 10" key="2">
    <citation type="journal article" date="2021" name="Curr. Genet.">
        <title>Genetic response to nitrogen starvation in the aggressive Eucalyptus foliar pathogen Teratosphaeria destructans.</title>
        <authorList>
            <person name="Havenga M."/>
            <person name="Wingfield B.D."/>
            <person name="Wingfield M.J."/>
            <person name="Dreyer L.L."/>
            <person name="Roets F."/>
            <person name="Aylward J."/>
        </authorList>
    </citation>
    <scope>NUCLEOTIDE SEQUENCE [LARGE SCALE GENOMIC DNA]</scope>
    <source>
        <strain evidence="9">CMW44962</strain>
    </source>
</reference>
<dbReference type="CDD" id="cd00086">
    <property type="entry name" value="homeodomain"/>
    <property type="match status" value="1"/>
</dbReference>
<dbReference type="InterPro" id="IPR050453">
    <property type="entry name" value="LIM_Homeobox_TF"/>
</dbReference>
<feature type="compositionally biased region" description="Polar residues" evidence="7">
    <location>
        <begin position="464"/>
        <end position="478"/>
    </location>
</feature>
<dbReference type="AlphaFoldDB" id="A0A9W7T061"/>
<evidence type="ECO:0000256" key="6">
    <source>
        <dbReference type="RuleBase" id="RU000682"/>
    </source>
</evidence>
<sequence>MSVDKHRVPLSPPNSPRMSGTTTKHDDYQWQRPRASAINHTSETLPPLHSTLLYQQDLPASSNNLARPPLGPPRGYPHPLEPSSLLQHEARSAQTAVPTSGGAMETRSAYNGSQAVEASDLPAATFGENAAASPTSRLTPTSAEGELAEEPIDDEEDIGFGSAGQPEGEEDRPPMTAAELRAAKRKMKRFRLTHQQTRFLMNEFSRQPHPDAAHRERLSREIPGLSPRQVQVWFQNRRAKLKRLTTDDRERMMRSRALPANFDMTQALHSPFGASAQNVGAPLPAPGDYPAYAEISGIRPLTLDTLRGVPDYEAYGHQYASPTGISPAIGGFSFTPPHSATETMAPSTAYTFQTQASPRRPPLGISTGDLSQDYGTHLPRPSYHDRLSRSTAELARSPLRTSMSYSALGSSAAVGSNQQQDRSFSYSGDSSGRPGLQRRMTGPLPTTSSPYGIGLNYAPLPSYASPTDQQQRQMTDPASQGLAGIPSYRRSSESLVNQPGTTMSPYQPAQYSTPTVPPYAQYQNQSYQGPFPYQGRQQPAQELEQHTSSTFGTMTSQHPFASLGGTTDVETPGNSPGGVPLPQEYR</sequence>
<dbReference type="InterPro" id="IPR009057">
    <property type="entry name" value="Homeodomain-like_sf"/>
</dbReference>
<keyword evidence="3 5" id="KW-0371">Homeobox</keyword>
<evidence type="ECO:0000256" key="7">
    <source>
        <dbReference type="SAM" id="MobiDB-lite"/>
    </source>
</evidence>
<feature type="region of interest" description="Disordered" evidence="7">
    <location>
        <begin position="1"/>
        <end position="110"/>
    </location>
</feature>
<feature type="compositionally biased region" description="Pro residues" evidence="7">
    <location>
        <begin position="69"/>
        <end position="80"/>
    </location>
</feature>
<evidence type="ECO:0000256" key="3">
    <source>
        <dbReference type="ARBA" id="ARBA00023155"/>
    </source>
</evidence>
<feature type="compositionally biased region" description="Acidic residues" evidence="7">
    <location>
        <begin position="146"/>
        <end position="158"/>
    </location>
</feature>
<keyword evidence="4 5" id="KW-0539">Nucleus</keyword>
<keyword evidence="2 5" id="KW-0238">DNA-binding</keyword>
<comment type="caution">
    <text evidence="9">The sequence shown here is derived from an EMBL/GenBank/DDBJ whole genome shotgun (WGS) entry which is preliminary data.</text>
</comment>
<dbReference type="GO" id="GO:0005634">
    <property type="term" value="C:nucleus"/>
    <property type="evidence" value="ECO:0007669"/>
    <property type="project" value="UniProtKB-SubCell"/>
</dbReference>
<evidence type="ECO:0000313" key="9">
    <source>
        <dbReference type="EMBL" id="KAH9844861.1"/>
    </source>
</evidence>
<feature type="compositionally biased region" description="Polar residues" evidence="7">
    <location>
        <begin position="493"/>
        <end position="514"/>
    </location>
</feature>